<dbReference type="EMBL" id="CP041932">
    <property type="protein sequence ID" value="QEK14905.1"/>
    <property type="molecule type" value="Genomic_DNA"/>
</dbReference>
<keyword evidence="2" id="KW-1185">Reference proteome</keyword>
<gene>
    <name evidence="1" type="ORF">FPV09_07165</name>
</gene>
<accession>A0A5C0SK77</accession>
<organism evidence="1 2">
    <name type="scientific">Thermococcus aciditolerans</name>
    <dbReference type="NCBI Taxonomy" id="2598455"/>
    <lineage>
        <taxon>Archaea</taxon>
        <taxon>Methanobacteriati</taxon>
        <taxon>Methanobacteriota</taxon>
        <taxon>Thermococci</taxon>
        <taxon>Thermococcales</taxon>
        <taxon>Thermococcaceae</taxon>
        <taxon>Thermococcus</taxon>
    </lineage>
</organism>
<name>A0A5C0SK77_9EURY</name>
<evidence type="ECO:0000313" key="2">
    <source>
        <dbReference type="Proteomes" id="UP000322631"/>
    </source>
</evidence>
<proteinExistence type="predicted"/>
<sequence>MPRVVAVLLALLFLAVPVSATHYVKEPSFIYEVQYNVLSNGSEVLVPLSVIQFGVTCGMDSCWAEVYGDQEYLLLFNGSQLYLLNFTPALLSNLPPNVPRNISDVYFNGIKYVNGSWYVNVSAFSYSAESQWGTTLGFVFRLDTRNFCVKKVNVNWSPLKGSEFKSEINGWRIEIPRVFLLPSLKNGSTIPSSYPPADFLVAVNASNTGWLPRPFIIVNQTQFPVYFVLKKGNQMKNVTLIFLNTTPVQMWYGYYNENTTGIPGYWFPDDVKIVNVTPCKKVNTSTSTAVGTNGTTYTTKTPPNITKTQTTKEKGICGPGLIVLLTVGVLLKRIRR</sequence>
<evidence type="ECO:0000313" key="1">
    <source>
        <dbReference type="EMBL" id="QEK14905.1"/>
    </source>
</evidence>
<protein>
    <submittedName>
        <fullName evidence="1">CGP-CTERM sorting domain-containing protein</fullName>
    </submittedName>
</protein>
<dbReference type="AlphaFoldDB" id="A0A5C0SK77"/>
<reference evidence="1 2" key="1">
    <citation type="submission" date="2019-07" db="EMBL/GenBank/DDBJ databases">
        <title>Complete genome of Thermococcus acidophilus.</title>
        <authorList>
            <person name="Li X."/>
        </authorList>
    </citation>
    <scope>NUCLEOTIDE SEQUENCE [LARGE SCALE GENOMIC DNA]</scope>
    <source>
        <strain evidence="1 2">SY113</strain>
    </source>
</reference>
<dbReference type="KEGG" id="them:FPV09_07165"/>
<dbReference type="GeneID" id="41609622"/>
<dbReference type="Proteomes" id="UP000322631">
    <property type="component" value="Chromosome"/>
</dbReference>
<dbReference type="RefSeq" id="WP_148882874.1">
    <property type="nucleotide sequence ID" value="NZ_CP041932.1"/>
</dbReference>